<organism evidence="2 3">
    <name type="scientific">Sphingomonas aerophila</name>
    <dbReference type="NCBI Taxonomy" id="1344948"/>
    <lineage>
        <taxon>Bacteria</taxon>
        <taxon>Pseudomonadati</taxon>
        <taxon>Pseudomonadota</taxon>
        <taxon>Alphaproteobacteria</taxon>
        <taxon>Sphingomonadales</taxon>
        <taxon>Sphingomonadaceae</taxon>
        <taxon>Sphingomonas</taxon>
    </lineage>
</organism>
<reference evidence="2 3" key="1">
    <citation type="submission" date="2020-08" db="EMBL/GenBank/DDBJ databases">
        <title>Genomic Encyclopedia of Type Strains, Phase IV (KMG-IV): sequencing the most valuable type-strain genomes for metagenomic binning, comparative biology and taxonomic classification.</title>
        <authorList>
            <person name="Goeker M."/>
        </authorList>
    </citation>
    <scope>NUCLEOTIDE SEQUENCE [LARGE SCALE GENOMIC DNA]</scope>
    <source>
        <strain evidence="2 3">DSM 100044</strain>
    </source>
</reference>
<dbReference type="AlphaFoldDB" id="A0A7W9BGQ3"/>
<comment type="caution">
    <text evidence="2">The sequence shown here is derived from an EMBL/GenBank/DDBJ whole genome shotgun (WGS) entry which is preliminary data.</text>
</comment>
<sequence length="419" mass="44526">MKRLLVLSLALLASSIGAQEAFSDAATAGNEALDRGEYLRALTIFKAAALKSDGTIADEGAFQAWEQALPMVAGELPVGGLRPRSGEAPSPDPEMLAQLRSAIPHDAVAEIVARARSTRIVVLNEAHLSPRDRAFGLGLARALKPLGYTILAAEAFNNDVDPGPKTPLGKLARDGIVRQSTGSYTGDPVFAAFVREAMALGYAPAAYDWRFDQFPKATASREESIAVREEAQAQNIRTALLRSDPKAKVLIYVGYSHVAEEPMESRTGGKSLWMAGRLKRLTGIDPLTIDQTTLVDTAPSVAAAYSIASAHVTRPSALFAAGIPLVVGQYAGRVDLQIVHPHRTYHYGRPGWLSALGGRPLAIPATLLPTQGQRLVQAFAVGAPKDAVPLDQVLVEAGKTAPMLLVPPGKVRFAVQDPN</sequence>
<feature type="signal peptide" evidence="1">
    <location>
        <begin position="1"/>
        <end position="18"/>
    </location>
</feature>
<evidence type="ECO:0000256" key="1">
    <source>
        <dbReference type="SAM" id="SignalP"/>
    </source>
</evidence>
<evidence type="ECO:0000313" key="2">
    <source>
        <dbReference type="EMBL" id="MBB5716561.1"/>
    </source>
</evidence>
<feature type="chain" id="PRO_5031257522" description="ChaN family lipoprotein" evidence="1">
    <location>
        <begin position="19"/>
        <end position="419"/>
    </location>
</feature>
<evidence type="ECO:0000313" key="3">
    <source>
        <dbReference type="Proteomes" id="UP000546200"/>
    </source>
</evidence>
<dbReference type="RefSeq" id="WP_184059951.1">
    <property type="nucleotide sequence ID" value="NZ_JACIJK010000012.1"/>
</dbReference>
<name>A0A7W9BGQ3_9SPHN</name>
<dbReference type="Proteomes" id="UP000546200">
    <property type="component" value="Unassembled WGS sequence"/>
</dbReference>
<gene>
    <name evidence="2" type="ORF">FHS94_003431</name>
</gene>
<protein>
    <recommendedName>
        <fullName evidence="4">ChaN family lipoprotein</fullName>
    </recommendedName>
</protein>
<evidence type="ECO:0008006" key="4">
    <source>
        <dbReference type="Google" id="ProtNLM"/>
    </source>
</evidence>
<keyword evidence="3" id="KW-1185">Reference proteome</keyword>
<proteinExistence type="predicted"/>
<keyword evidence="1" id="KW-0732">Signal</keyword>
<dbReference type="EMBL" id="JACIJK010000012">
    <property type="protein sequence ID" value="MBB5716561.1"/>
    <property type="molecule type" value="Genomic_DNA"/>
</dbReference>
<accession>A0A7W9BGQ3</accession>